<accession>A0A1X0NQ71</accession>
<evidence type="ECO:0000313" key="3">
    <source>
        <dbReference type="EMBL" id="ORC86751.1"/>
    </source>
</evidence>
<name>A0A1X0NQ71_9TRYP</name>
<dbReference type="GeneID" id="39987720"/>
<dbReference type="Proteomes" id="UP000192257">
    <property type="component" value="Unassembled WGS sequence"/>
</dbReference>
<evidence type="ECO:0000313" key="4">
    <source>
        <dbReference type="Proteomes" id="UP000192257"/>
    </source>
</evidence>
<dbReference type="AlphaFoldDB" id="A0A1X0NQ71"/>
<protein>
    <submittedName>
        <fullName evidence="3">Uncharacterized protein</fullName>
    </submittedName>
</protein>
<dbReference type="EMBL" id="NBCO01000026">
    <property type="protein sequence ID" value="ORC86751.1"/>
    <property type="molecule type" value="Genomic_DNA"/>
</dbReference>
<keyword evidence="2" id="KW-0812">Transmembrane</keyword>
<organism evidence="3 4">
    <name type="scientific">Trypanosoma theileri</name>
    <dbReference type="NCBI Taxonomy" id="67003"/>
    <lineage>
        <taxon>Eukaryota</taxon>
        <taxon>Discoba</taxon>
        <taxon>Euglenozoa</taxon>
        <taxon>Kinetoplastea</taxon>
        <taxon>Metakinetoplastina</taxon>
        <taxon>Trypanosomatida</taxon>
        <taxon>Trypanosomatidae</taxon>
        <taxon>Trypanosoma</taxon>
    </lineage>
</organism>
<feature type="non-terminal residue" evidence="3">
    <location>
        <position position="131"/>
    </location>
</feature>
<evidence type="ECO:0000256" key="2">
    <source>
        <dbReference type="SAM" id="Phobius"/>
    </source>
</evidence>
<dbReference type="VEuPathDB" id="TriTrypDB:TM35_000262030"/>
<sequence>MEEGIKLFLSFLIILLILFGFAAFLFAVIYAVCWRRRVQQRRELQRRQEMYELAERERAGRLRQFLQRLQAQKEEGEEEGEEEQELSLSPSSQQGKGEKGEVIKDMMGETVDGVEMKCTPKLEGLKAEPIH</sequence>
<comment type="caution">
    <text evidence="3">The sequence shown here is derived from an EMBL/GenBank/DDBJ whole genome shotgun (WGS) entry which is preliminary data.</text>
</comment>
<proteinExistence type="predicted"/>
<dbReference type="RefSeq" id="XP_028880817.1">
    <property type="nucleotide sequence ID" value="XM_029027940.1"/>
</dbReference>
<feature type="compositionally biased region" description="Low complexity" evidence="1">
    <location>
        <begin position="86"/>
        <end position="95"/>
    </location>
</feature>
<keyword evidence="2" id="KW-1133">Transmembrane helix</keyword>
<keyword evidence="2" id="KW-0472">Membrane</keyword>
<feature type="compositionally biased region" description="Acidic residues" evidence="1">
    <location>
        <begin position="75"/>
        <end position="85"/>
    </location>
</feature>
<evidence type="ECO:0000256" key="1">
    <source>
        <dbReference type="SAM" id="MobiDB-lite"/>
    </source>
</evidence>
<keyword evidence="4" id="KW-1185">Reference proteome</keyword>
<feature type="region of interest" description="Disordered" evidence="1">
    <location>
        <begin position="71"/>
        <end position="102"/>
    </location>
</feature>
<reference evidence="3 4" key="1">
    <citation type="submission" date="2017-03" db="EMBL/GenBank/DDBJ databases">
        <title>An alternative strategy for trypanosome survival in the mammalian bloodstream revealed through genome and transcriptome analysis of the ubiquitous bovine parasite Trypanosoma (Megatrypanum) theileri.</title>
        <authorList>
            <person name="Kelly S."/>
            <person name="Ivens A."/>
            <person name="Mott A."/>
            <person name="O'Neill E."/>
            <person name="Emms D."/>
            <person name="Macleod O."/>
            <person name="Voorheis P."/>
            <person name="Matthews J."/>
            <person name="Matthews K."/>
            <person name="Carrington M."/>
        </authorList>
    </citation>
    <scope>NUCLEOTIDE SEQUENCE [LARGE SCALE GENOMIC DNA]</scope>
    <source>
        <strain evidence="3">Edinburgh</strain>
    </source>
</reference>
<gene>
    <name evidence="3" type="ORF">TM35_000262030</name>
</gene>
<feature type="transmembrane region" description="Helical" evidence="2">
    <location>
        <begin position="6"/>
        <end position="32"/>
    </location>
</feature>